<comment type="caution">
    <text evidence="9">The sequence shown here is derived from an EMBL/GenBank/DDBJ whole genome shotgun (WGS) entry which is preliminary data.</text>
</comment>
<proteinExistence type="predicted"/>
<keyword evidence="2" id="KW-0813">Transport</keyword>
<dbReference type="InterPro" id="IPR004840">
    <property type="entry name" value="Amino_acid_permease_CS"/>
</dbReference>
<feature type="domain" description="Amino acid permease/ SLC12A" evidence="8">
    <location>
        <begin position="57"/>
        <end position="512"/>
    </location>
</feature>
<dbReference type="EMBL" id="JAEPQZ010000018">
    <property type="protein sequence ID" value="KAG2171915.1"/>
    <property type="molecule type" value="Genomic_DNA"/>
</dbReference>
<keyword evidence="10" id="KW-1185">Reference proteome</keyword>
<dbReference type="InterPro" id="IPR050524">
    <property type="entry name" value="APC_YAT"/>
</dbReference>
<dbReference type="PANTHER" id="PTHR43341:SF1">
    <property type="entry name" value="GENERAL AMINO-ACID PERMEASE GAP1"/>
    <property type="match status" value="1"/>
</dbReference>
<feature type="transmembrane region" description="Helical" evidence="7">
    <location>
        <begin position="383"/>
        <end position="405"/>
    </location>
</feature>
<protein>
    <recommendedName>
        <fullName evidence="8">Amino acid permease/ SLC12A domain-containing protein</fullName>
    </recommendedName>
</protein>
<evidence type="ECO:0000256" key="5">
    <source>
        <dbReference type="ARBA" id="ARBA00022989"/>
    </source>
</evidence>
<evidence type="ECO:0000313" key="9">
    <source>
        <dbReference type="EMBL" id="KAG2171915.1"/>
    </source>
</evidence>
<feature type="transmembrane region" description="Helical" evidence="7">
    <location>
        <begin position="489"/>
        <end position="507"/>
    </location>
</feature>
<feature type="transmembrane region" description="Helical" evidence="7">
    <location>
        <begin position="85"/>
        <end position="101"/>
    </location>
</feature>
<feature type="transmembrane region" description="Helical" evidence="7">
    <location>
        <begin position="167"/>
        <end position="188"/>
    </location>
</feature>
<dbReference type="OrthoDB" id="5982228at2759"/>
<dbReference type="Proteomes" id="UP000654370">
    <property type="component" value="Unassembled WGS sequence"/>
</dbReference>
<keyword evidence="5 7" id="KW-1133">Transmembrane helix</keyword>
<name>A0A8H7PDH6_MORIS</name>
<dbReference type="Gene3D" id="1.20.1740.10">
    <property type="entry name" value="Amino acid/polyamine transporter I"/>
    <property type="match status" value="1"/>
</dbReference>
<evidence type="ECO:0000256" key="1">
    <source>
        <dbReference type="ARBA" id="ARBA00004141"/>
    </source>
</evidence>
<keyword evidence="6 7" id="KW-0472">Membrane</keyword>
<evidence type="ECO:0000256" key="7">
    <source>
        <dbReference type="SAM" id="Phobius"/>
    </source>
</evidence>
<dbReference type="GO" id="GO:0016020">
    <property type="term" value="C:membrane"/>
    <property type="evidence" value="ECO:0007669"/>
    <property type="project" value="UniProtKB-SubCell"/>
</dbReference>
<feature type="transmembrane region" description="Helical" evidence="7">
    <location>
        <begin position="411"/>
        <end position="436"/>
    </location>
</feature>
<sequence length="559" mass="61052">MDSKTTTDLADMEYGAGVSKGDDGTVASVQPVGNARGMEKDPNSLNVGLQRGLKDRHMSMIAIGGSIGTGLFLSSGATISQAGPGGAIVAWSAIGILVYAVSQAMGEMATAIPVASSWTVFAGRFIDPSIGFAVSWSYWFNIITGLASELLAGSNVVAYWAPNLPTWIMSVVFWIVLLILNMPGISVYGEIEYWFCLIKIVTIIVFIIIAICIIAGGIGGTVYGVSYFASDIGGGPFNNGFVGILNVLINAVFSFGGFQNMTLLAGEAKDPHKTIPKAINKVWIRILLFYIVTIFCMCCLVRQDDPRLLSPEHTVAESPFTIAFEKTGTQAAASILNAVILTSILSAGNSNMYSGSRILLSLVRSDMGPSFAKKYITLTNRWGVPYVAVILTSIGSCICFITGVVGNGIVLTWLIALSGVTTMIAWASITFGAYRFRRAWIVRGYPQEELLYKAPGYPWMHLGSTILIIVLMLVQGWSSFSPFNVSSFFSSYVSILFFLVLFVYHKLRHRTRWVKYKDMDLDTDFFRPPPEEPEETSSIDEKPQKKWRKWANKAADIIM</sequence>
<dbReference type="InterPro" id="IPR004841">
    <property type="entry name" value="AA-permease/SLC12A_dom"/>
</dbReference>
<organism evidence="9 10">
    <name type="scientific">Mortierella isabellina</name>
    <name type="common">Filamentous fungus</name>
    <name type="synonym">Umbelopsis isabellina</name>
    <dbReference type="NCBI Taxonomy" id="91625"/>
    <lineage>
        <taxon>Eukaryota</taxon>
        <taxon>Fungi</taxon>
        <taxon>Fungi incertae sedis</taxon>
        <taxon>Mucoromycota</taxon>
        <taxon>Mucoromycotina</taxon>
        <taxon>Umbelopsidomycetes</taxon>
        <taxon>Umbelopsidales</taxon>
        <taxon>Umbelopsidaceae</taxon>
        <taxon>Umbelopsis</taxon>
    </lineage>
</organism>
<feature type="transmembrane region" description="Helical" evidence="7">
    <location>
        <begin position="200"/>
        <end position="229"/>
    </location>
</feature>
<dbReference type="PANTHER" id="PTHR43341">
    <property type="entry name" value="AMINO ACID PERMEASE"/>
    <property type="match status" value="1"/>
</dbReference>
<evidence type="ECO:0000259" key="8">
    <source>
        <dbReference type="Pfam" id="PF00324"/>
    </source>
</evidence>
<gene>
    <name evidence="9" type="ORF">INT43_001391</name>
</gene>
<evidence type="ECO:0000256" key="3">
    <source>
        <dbReference type="ARBA" id="ARBA00022692"/>
    </source>
</evidence>
<dbReference type="PIRSF" id="PIRSF006060">
    <property type="entry name" value="AA_transporter"/>
    <property type="match status" value="1"/>
</dbReference>
<dbReference type="Pfam" id="PF00324">
    <property type="entry name" value="AA_permease"/>
    <property type="match status" value="1"/>
</dbReference>
<dbReference type="GO" id="GO:0015171">
    <property type="term" value="F:amino acid transmembrane transporter activity"/>
    <property type="evidence" value="ECO:0007669"/>
    <property type="project" value="TreeGrafter"/>
</dbReference>
<evidence type="ECO:0000256" key="2">
    <source>
        <dbReference type="ARBA" id="ARBA00022448"/>
    </source>
</evidence>
<evidence type="ECO:0000256" key="6">
    <source>
        <dbReference type="ARBA" id="ARBA00023136"/>
    </source>
</evidence>
<evidence type="ECO:0000256" key="4">
    <source>
        <dbReference type="ARBA" id="ARBA00022970"/>
    </source>
</evidence>
<keyword evidence="4" id="KW-0029">Amino-acid transport</keyword>
<comment type="subcellular location">
    <subcellularLocation>
        <location evidence="1">Membrane</location>
        <topology evidence="1">Multi-pass membrane protein</topology>
    </subcellularLocation>
</comment>
<evidence type="ECO:0000313" key="10">
    <source>
        <dbReference type="Proteomes" id="UP000654370"/>
    </source>
</evidence>
<reference evidence="9" key="1">
    <citation type="submission" date="2020-12" db="EMBL/GenBank/DDBJ databases">
        <title>Metabolic potential, ecology and presence of endohyphal bacteria is reflected in genomic diversity of Mucoromycotina.</title>
        <authorList>
            <person name="Muszewska A."/>
            <person name="Okrasinska A."/>
            <person name="Steczkiewicz K."/>
            <person name="Drgas O."/>
            <person name="Orlowska M."/>
            <person name="Perlinska-Lenart U."/>
            <person name="Aleksandrzak-Piekarczyk T."/>
            <person name="Szatraj K."/>
            <person name="Zielenkiewicz U."/>
            <person name="Pilsyk S."/>
            <person name="Malc E."/>
            <person name="Mieczkowski P."/>
            <person name="Kruszewska J.S."/>
            <person name="Biernat P."/>
            <person name="Pawlowska J."/>
        </authorList>
    </citation>
    <scope>NUCLEOTIDE SEQUENCE</scope>
    <source>
        <strain evidence="9">WA0000067209</strain>
    </source>
</reference>
<accession>A0A8H7PDH6</accession>
<dbReference type="AlphaFoldDB" id="A0A8H7PDH6"/>
<keyword evidence="3 7" id="KW-0812">Transmembrane</keyword>
<feature type="transmembrane region" description="Helical" evidence="7">
    <location>
        <begin position="457"/>
        <end position="477"/>
    </location>
</feature>
<feature type="transmembrane region" description="Helical" evidence="7">
    <location>
        <begin position="60"/>
        <end position="79"/>
    </location>
</feature>
<feature type="transmembrane region" description="Helical" evidence="7">
    <location>
        <begin position="241"/>
        <end position="262"/>
    </location>
</feature>
<feature type="transmembrane region" description="Helical" evidence="7">
    <location>
        <begin position="282"/>
        <end position="301"/>
    </location>
</feature>
<dbReference type="FunFam" id="1.20.1740.10:FF:000001">
    <property type="entry name" value="Amino acid permease"/>
    <property type="match status" value="1"/>
</dbReference>
<feature type="transmembrane region" description="Helical" evidence="7">
    <location>
        <begin position="138"/>
        <end position="160"/>
    </location>
</feature>
<dbReference type="PROSITE" id="PS00218">
    <property type="entry name" value="AMINO_ACID_PERMEASE_1"/>
    <property type="match status" value="1"/>
</dbReference>